<proteinExistence type="predicted"/>
<organism evidence="1 2">
    <name type="scientific">Ruminococcus flavefaciens</name>
    <dbReference type="NCBI Taxonomy" id="1265"/>
    <lineage>
        <taxon>Bacteria</taxon>
        <taxon>Bacillati</taxon>
        <taxon>Bacillota</taxon>
        <taxon>Clostridia</taxon>
        <taxon>Eubacteriales</taxon>
        <taxon>Oscillospiraceae</taxon>
        <taxon>Ruminococcus</taxon>
    </lineage>
</organism>
<dbReference type="Proteomes" id="UP000184394">
    <property type="component" value="Unassembled WGS sequence"/>
</dbReference>
<dbReference type="AlphaFoldDB" id="A0A1M7K198"/>
<accession>A0A1M7K198</accession>
<evidence type="ECO:0000313" key="1">
    <source>
        <dbReference type="EMBL" id="SHM58951.1"/>
    </source>
</evidence>
<name>A0A1M7K198_RUMFL</name>
<reference evidence="1 2" key="1">
    <citation type="submission" date="2016-11" db="EMBL/GenBank/DDBJ databases">
        <authorList>
            <person name="Jaros S."/>
            <person name="Januszkiewicz K."/>
            <person name="Wedrychowicz H."/>
        </authorList>
    </citation>
    <scope>NUCLEOTIDE SEQUENCE [LARGE SCALE GENOMIC DNA]</scope>
    <source>
        <strain evidence="1 2">Y1</strain>
    </source>
</reference>
<gene>
    <name evidence="1" type="ORF">SAMN04487860_10736</name>
</gene>
<dbReference type="OrthoDB" id="9786294at2"/>
<dbReference type="RefSeq" id="WP_072950769.1">
    <property type="nucleotide sequence ID" value="NZ_FRCT01000007.1"/>
</dbReference>
<protein>
    <submittedName>
        <fullName evidence="1">Uncharacterized protein</fullName>
    </submittedName>
</protein>
<evidence type="ECO:0000313" key="2">
    <source>
        <dbReference type="Proteomes" id="UP000184394"/>
    </source>
</evidence>
<sequence length="185" mass="21610">MIEDKVLESNVTVLRTPLVDIEIVDEDEKNISFDIVDSWNTSHGVYINNDENHIIEATDYEEKQIRIRTDSLEIGKKYYVKTSVPIESRDSDERLFTYGYTKGSQTFAISFPDPNDMAKLFPEEFDNKLEWYDFNGEAPSGTKAVSFYLIDREKEFIYIATAWIWNIQAHMDDYESAAEVFTWIV</sequence>
<dbReference type="EMBL" id="FRCT01000007">
    <property type="protein sequence ID" value="SHM58951.1"/>
    <property type="molecule type" value="Genomic_DNA"/>
</dbReference>